<evidence type="ECO:0000256" key="7">
    <source>
        <dbReference type="ARBA" id="ARBA00023136"/>
    </source>
</evidence>
<dbReference type="SUPFAM" id="SSF161098">
    <property type="entry name" value="MetI-like"/>
    <property type="match status" value="1"/>
</dbReference>
<evidence type="ECO:0000256" key="4">
    <source>
        <dbReference type="ARBA" id="ARBA00022692"/>
    </source>
</evidence>
<evidence type="ECO:0000313" key="10">
    <source>
        <dbReference type="EMBL" id="UQN14653.1"/>
    </source>
</evidence>
<keyword evidence="6 8" id="KW-1133">Transmembrane helix</keyword>
<comment type="similarity">
    <text evidence="8">Belongs to the binding-protein-dependent transport system permease family.</text>
</comment>
<evidence type="ECO:0000256" key="1">
    <source>
        <dbReference type="ARBA" id="ARBA00004651"/>
    </source>
</evidence>
<keyword evidence="3" id="KW-1003">Cell membrane</keyword>
<dbReference type="Pfam" id="PF00528">
    <property type="entry name" value="BPD_transp_1"/>
    <property type="match status" value="1"/>
</dbReference>
<dbReference type="EMBL" id="CP097160">
    <property type="protein sequence ID" value="UQN14653.1"/>
    <property type="molecule type" value="Genomic_DNA"/>
</dbReference>
<dbReference type="InterPro" id="IPR010065">
    <property type="entry name" value="AA_ABC_transptr_permease_3TM"/>
</dbReference>
<dbReference type="PROSITE" id="PS50928">
    <property type="entry name" value="ABC_TM1"/>
    <property type="match status" value="1"/>
</dbReference>
<keyword evidence="2 8" id="KW-0813">Transport</keyword>
<evidence type="ECO:0000256" key="2">
    <source>
        <dbReference type="ARBA" id="ARBA00022448"/>
    </source>
</evidence>
<keyword evidence="7 8" id="KW-0472">Membrane</keyword>
<dbReference type="InterPro" id="IPR035906">
    <property type="entry name" value="MetI-like_sf"/>
</dbReference>
<feature type="transmembrane region" description="Helical" evidence="8">
    <location>
        <begin position="249"/>
        <end position="271"/>
    </location>
</feature>
<proteinExistence type="inferred from homology"/>
<dbReference type="InterPro" id="IPR000515">
    <property type="entry name" value="MetI-like"/>
</dbReference>
<dbReference type="CDD" id="cd06261">
    <property type="entry name" value="TM_PBP2"/>
    <property type="match status" value="1"/>
</dbReference>
<evidence type="ECO:0000259" key="9">
    <source>
        <dbReference type="PROSITE" id="PS50928"/>
    </source>
</evidence>
<name>A0ABY4N092_9MICO</name>
<evidence type="ECO:0000256" key="8">
    <source>
        <dbReference type="RuleBase" id="RU363032"/>
    </source>
</evidence>
<dbReference type="Gene3D" id="1.10.3720.10">
    <property type="entry name" value="MetI-like"/>
    <property type="match status" value="1"/>
</dbReference>
<protein>
    <submittedName>
        <fullName evidence="10">Amino acid ABC transporter permease</fullName>
    </submittedName>
</protein>
<keyword evidence="4 8" id="KW-0812">Transmembrane</keyword>
<reference evidence="10" key="1">
    <citation type="submission" date="2022-05" db="EMBL/GenBank/DDBJ databases">
        <title>Complete genome sequence of toluene-degrading Gulosibacter sediminis strain ACHW.36C.</title>
        <authorList>
            <person name="Wai A.C."/>
            <person name="Lai G.K."/>
            <person name="Griffin S.D."/>
            <person name="Leung F.C."/>
        </authorList>
    </citation>
    <scope>NUCLEOTIDE SEQUENCE [LARGE SCALE GENOMIC DNA]</scope>
    <source>
        <strain evidence="10">ACHW.36C</strain>
    </source>
</reference>
<dbReference type="PANTHER" id="PTHR30614:SF0">
    <property type="entry name" value="L-CYSTINE TRANSPORT SYSTEM PERMEASE PROTEIN TCYL"/>
    <property type="match status" value="1"/>
</dbReference>
<sequence length="315" mass="35095">MTSQSVTSSGTRGTPKEVVRIKHWGRWVSGIILVGLLAALIYAFAVGKIDWSYVGQYLTAPAVLSGLWATVYISVLSMLIGIVLGIFFAILRLSPSPVSQFFAWLYIWFFRGTPVYLQLLLWFNLALVFPTIGFFGIFEARTVDVMTPFLAALLGLGVNQGSYLTELIRGGILSVDHGQTQAAQALGMGRIKILRRIVLPQAMRVIVPPLGNEFIGLLKTSSLASAIAFQEVLFRSQQIYFVNTMVMELLLVAAFWYLIVVSIFSIGQYYVERYFARGQAVQQKKGLIEHVTTSLVTLPRSFKGQRKVERKVAKK</sequence>
<dbReference type="PANTHER" id="PTHR30614">
    <property type="entry name" value="MEMBRANE COMPONENT OF AMINO ACID ABC TRANSPORTER"/>
    <property type="match status" value="1"/>
</dbReference>
<comment type="subcellular location">
    <subcellularLocation>
        <location evidence="1 8">Cell membrane</location>
        <topology evidence="1 8">Multi-pass membrane protein</topology>
    </subcellularLocation>
</comment>
<feature type="domain" description="ABC transmembrane type-1" evidence="9">
    <location>
        <begin position="67"/>
        <end position="268"/>
    </location>
</feature>
<feature type="transmembrane region" description="Helical" evidence="8">
    <location>
        <begin position="115"/>
        <end position="138"/>
    </location>
</feature>
<evidence type="ECO:0000256" key="6">
    <source>
        <dbReference type="ARBA" id="ARBA00022989"/>
    </source>
</evidence>
<accession>A0ABY4N092</accession>
<evidence type="ECO:0000256" key="3">
    <source>
        <dbReference type="ARBA" id="ARBA00022475"/>
    </source>
</evidence>
<dbReference type="InterPro" id="IPR043429">
    <property type="entry name" value="ArtM/GltK/GlnP/TcyL/YhdX-like"/>
</dbReference>
<dbReference type="NCBIfam" id="TIGR01726">
    <property type="entry name" value="HEQRo_perm_3TM"/>
    <property type="match status" value="1"/>
</dbReference>
<feature type="transmembrane region" description="Helical" evidence="8">
    <location>
        <begin position="67"/>
        <end position="94"/>
    </location>
</feature>
<feature type="transmembrane region" description="Helical" evidence="8">
    <location>
        <begin position="27"/>
        <end position="47"/>
    </location>
</feature>
<organism evidence="10">
    <name type="scientific">Gulosibacter sediminis</name>
    <dbReference type="NCBI Taxonomy" id="1729695"/>
    <lineage>
        <taxon>Bacteria</taxon>
        <taxon>Bacillati</taxon>
        <taxon>Actinomycetota</taxon>
        <taxon>Actinomycetes</taxon>
        <taxon>Micrococcales</taxon>
        <taxon>Microbacteriaceae</taxon>
        <taxon>Gulosibacter</taxon>
    </lineage>
</organism>
<evidence type="ECO:0000256" key="5">
    <source>
        <dbReference type="ARBA" id="ARBA00022970"/>
    </source>
</evidence>
<keyword evidence="5" id="KW-0029">Amino-acid transport</keyword>
<gene>
    <name evidence="10" type="ORF">M3M28_11510</name>
</gene>